<evidence type="ECO:0000256" key="4">
    <source>
        <dbReference type="ARBA" id="ARBA00022833"/>
    </source>
</evidence>
<keyword evidence="5" id="KW-0539">Nucleus</keyword>
<feature type="domain" description="DUF7081" evidence="8">
    <location>
        <begin position="25"/>
        <end position="117"/>
    </location>
</feature>
<dbReference type="EMBL" id="JADCNL010000004">
    <property type="protein sequence ID" value="KAG0485532.1"/>
    <property type="molecule type" value="Genomic_DNA"/>
</dbReference>
<dbReference type="GO" id="GO:0005634">
    <property type="term" value="C:nucleus"/>
    <property type="evidence" value="ECO:0007669"/>
    <property type="project" value="UniProtKB-SubCell"/>
</dbReference>
<keyword evidence="3" id="KW-0863">Zinc-finger</keyword>
<dbReference type="GO" id="GO:0008270">
    <property type="term" value="F:zinc ion binding"/>
    <property type="evidence" value="ECO:0007669"/>
    <property type="project" value="UniProtKB-KW"/>
</dbReference>
<reference evidence="10 11" key="1">
    <citation type="journal article" date="2020" name="Nat. Food">
        <title>A phased Vanilla planifolia genome enables genetic improvement of flavour and production.</title>
        <authorList>
            <person name="Hasing T."/>
            <person name="Tang H."/>
            <person name="Brym M."/>
            <person name="Khazi F."/>
            <person name="Huang T."/>
            <person name="Chambers A.H."/>
        </authorList>
    </citation>
    <scope>NUCLEOTIDE SEQUENCE [LARGE SCALE GENOMIC DNA]</scope>
    <source>
        <tissue evidence="10">Leaf</tissue>
    </source>
</reference>
<keyword evidence="2" id="KW-0479">Metal-binding</keyword>
<evidence type="ECO:0000256" key="2">
    <source>
        <dbReference type="ARBA" id="ARBA00022723"/>
    </source>
</evidence>
<protein>
    <submittedName>
        <fullName evidence="10">Uncharacterized protein</fullName>
    </submittedName>
</protein>
<gene>
    <name evidence="10" type="ORF">HPP92_009611</name>
</gene>
<evidence type="ECO:0000313" key="11">
    <source>
        <dbReference type="Proteomes" id="UP000636800"/>
    </source>
</evidence>
<organism evidence="10 11">
    <name type="scientific">Vanilla planifolia</name>
    <name type="common">Vanilla</name>
    <dbReference type="NCBI Taxonomy" id="51239"/>
    <lineage>
        <taxon>Eukaryota</taxon>
        <taxon>Viridiplantae</taxon>
        <taxon>Streptophyta</taxon>
        <taxon>Embryophyta</taxon>
        <taxon>Tracheophyta</taxon>
        <taxon>Spermatophyta</taxon>
        <taxon>Magnoliopsida</taxon>
        <taxon>Liliopsida</taxon>
        <taxon>Asparagales</taxon>
        <taxon>Orchidaceae</taxon>
        <taxon>Vanilloideae</taxon>
        <taxon>Vanilleae</taxon>
        <taxon>Vanilla</taxon>
    </lineage>
</organism>
<comment type="subcellular location">
    <subcellularLocation>
        <location evidence="1">Nucleus</location>
    </subcellularLocation>
</comment>
<dbReference type="PANTHER" id="PTHR33345:SF6">
    <property type="entry name" value="OS03G0747200 PROTEIN"/>
    <property type="match status" value="1"/>
</dbReference>
<keyword evidence="11" id="KW-1185">Reference proteome</keyword>
<evidence type="ECO:0000313" key="10">
    <source>
        <dbReference type="EMBL" id="KAG0485532.1"/>
    </source>
</evidence>
<dbReference type="OrthoDB" id="1721884at2759"/>
<evidence type="ECO:0000259" key="7">
    <source>
        <dbReference type="Pfam" id="PF07227"/>
    </source>
</evidence>
<evidence type="ECO:0000256" key="6">
    <source>
        <dbReference type="SAM" id="MobiDB-lite"/>
    </source>
</evidence>
<evidence type="ECO:0000256" key="1">
    <source>
        <dbReference type="ARBA" id="ARBA00004123"/>
    </source>
</evidence>
<evidence type="ECO:0000259" key="8">
    <source>
        <dbReference type="Pfam" id="PF23299"/>
    </source>
</evidence>
<comment type="caution">
    <text evidence="10">The sequence shown here is derived from an EMBL/GenBank/DDBJ whole genome shotgun (WGS) entry which is preliminary data.</text>
</comment>
<feature type="domain" description="Oberon-like PHD finger" evidence="7">
    <location>
        <begin position="163"/>
        <end position="215"/>
    </location>
</feature>
<dbReference type="InterPro" id="IPR032881">
    <property type="entry name" value="Oberon-like_PHD"/>
</dbReference>
<dbReference type="AlphaFoldDB" id="A0A835RGI5"/>
<accession>A0A835RGI5</accession>
<dbReference type="PANTHER" id="PTHR33345">
    <property type="entry name" value="ADAPTER PROTEIN, PUTATIVE-RELATED"/>
    <property type="match status" value="1"/>
</dbReference>
<dbReference type="InterPro" id="IPR055508">
    <property type="entry name" value="DUF7081"/>
</dbReference>
<dbReference type="Pfam" id="PF07227">
    <property type="entry name" value="PHD_Oberon"/>
    <property type="match status" value="1"/>
</dbReference>
<dbReference type="Pfam" id="PF24590">
    <property type="entry name" value="DUF7615"/>
    <property type="match status" value="1"/>
</dbReference>
<feature type="compositionally biased region" description="Polar residues" evidence="6">
    <location>
        <begin position="7"/>
        <end position="19"/>
    </location>
</feature>
<keyword evidence="4" id="KW-0862">Zinc</keyword>
<sequence length="444" mass="49175">MEDIQLDGSNGNIKSSQKQFLDPKPVPSGSSGVGLPYAPEDWPHPGDKWFWKVGSRKYASGHFIDRFIRPPKHLPRASGSSRPWIHSKLSLKQYLQKEFPQTDVNAIFDSFIWKIPAESTIKVKLGHIRPCRESLEPNKCLGSESLEVNKCPAPEVAINAGGCKAVDSVHQSYNFIRCQAVQEGSFTCGHVAHLDCALRAYMAGTVGGSIDLDADESLGSRDDVEKMLTLGFCILHGSEKMRANNLRDRIGAVMVKLNCGVSLGEIWKVENDISTISAGQANSITMSSPPTNGRNHTVVGSTIEVEHSSSLSHMPHVERKETLYITSNHIDKSAKLEDDVDQALRGLKRSQESEYRTAEEKLYGQKDLLLGLYQQLEVERAELARPIASAEGSRGDALLTSVLARVDQIKREEMKLKQMMRIAEGFGLAPRTLLKEYYGMPLDD</sequence>
<name>A0A835RGI5_VANPL</name>
<evidence type="ECO:0000256" key="5">
    <source>
        <dbReference type="ARBA" id="ARBA00023242"/>
    </source>
</evidence>
<evidence type="ECO:0000256" key="3">
    <source>
        <dbReference type="ARBA" id="ARBA00022771"/>
    </source>
</evidence>
<evidence type="ECO:0000259" key="9">
    <source>
        <dbReference type="Pfam" id="PF24590"/>
    </source>
</evidence>
<dbReference type="Pfam" id="PF23299">
    <property type="entry name" value="DUF7081"/>
    <property type="match status" value="1"/>
</dbReference>
<dbReference type="Proteomes" id="UP000636800">
    <property type="component" value="Unassembled WGS sequence"/>
</dbReference>
<dbReference type="InterPro" id="IPR056034">
    <property type="entry name" value="DUF7615"/>
</dbReference>
<feature type="region of interest" description="Disordered" evidence="6">
    <location>
        <begin position="1"/>
        <end position="37"/>
    </location>
</feature>
<proteinExistence type="predicted"/>
<feature type="domain" description="DUF7615" evidence="9">
    <location>
        <begin position="332"/>
        <end position="437"/>
    </location>
</feature>